<accession>A0A0K8PFV2</accession>
<reference evidence="1" key="1">
    <citation type="journal article" date="2015" name="Genome Announc.">
        <title>Draft Genome Sequence of Thiostrepton-Producing Streptomyces azureus ATCC 14921.</title>
        <authorList>
            <person name="Sakihara K."/>
            <person name="Maeda J."/>
            <person name="Tashiro K."/>
            <person name="Fujino Y."/>
            <person name="Kuhara S."/>
            <person name="Ohshima T."/>
            <person name="Ogata S."/>
            <person name="Doi K."/>
        </authorList>
    </citation>
    <scope>NUCLEOTIDE SEQUENCE [LARGE SCALE GENOMIC DNA]</scope>
    <source>
        <strain evidence="1">ATCC14921</strain>
    </source>
</reference>
<evidence type="ECO:0000313" key="2">
    <source>
        <dbReference type="Proteomes" id="UP000053859"/>
    </source>
</evidence>
<organism evidence="1 2">
    <name type="scientific">Streptomyces azureus</name>
    <dbReference type="NCBI Taxonomy" id="146537"/>
    <lineage>
        <taxon>Bacteria</taxon>
        <taxon>Bacillati</taxon>
        <taxon>Actinomycetota</taxon>
        <taxon>Actinomycetes</taxon>
        <taxon>Kitasatosporales</taxon>
        <taxon>Streptomycetaceae</taxon>
        <taxon>Streptomyces</taxon>
    </lineage>
</organism>
<sequence>MALSGRIGTLLVSVPGLSGIVYPVGTRVTIQGTGGSVDGFVDGDWLPLAWWEFADVRPEDGTG</sequence>
<name>A0A0K8PFV2_STRAJ</name>
<protein>
    <submittedName>
        <fullName evidence="1">Secreted protein</fullName>
    </submittedName>
</protein>
<gene>
    <name evidence="1" type="ORF">SAZU_1497</name>
</gene>
<dbReference type="EMBL" id="DF968220">
    <property type="protein sequence ID" value="GAP46760.1"/>
    <property type="molecule type" value="Genomic_DNA"/>
</dbReference>
<proteinExistence type="predicted"/>
<dbReference type="PATRIC" id="fig|146537.3.peg.1577"/>
<dbReference type="RefSeq" id="WP_059415955.1">
    <property type="nucleotide sequence ID" value="NZ_DF968220.1"/>
</dbReference>
<dbReference type="AlphaFoldDB" id="A0A0K8PFV2"/>
<evidence type="ECO:0000313" key="1">
    <source>
        <dbReference type="EMBL" id="GAP46760.1"/>
    </source>
</evidence>
<dbReference type="Proteomes" id="UP000053859">
    <property type="component" value="Unassembled WGS sequence"/>
</dbReference>
<keyword evidence="2" id="KW-1185">Reference proteome</keyword>